<name>A0AAW0MQ38_9GOBI</name>
<evidence type="ECO:0008006" key="3">
    <source>
        <dbReference type="Google" id="ProtNLM"/>
    </source>
</evidence>
<dbReference type="EMBL" id="JBBPFD010000022">
    <property type="protein sequence ID" value="KAK7881409.1"/>
    <property type="molecule type" value="Genomic_DNA"/>
</dbReference>
<dbReference type="AlphaFoldDB" id="A0AAW0MQ38"/>
<keyword evidence="2" id="KW-1185">Reference proteome</keyword>
<dbReference type="Proteomes" id="UP001460270">
    <property type="component" value="Unassembled WGS sequence"/>
</dbReference>
<proteinExistence type="predicted"/>
<organism evidence="1 2">
    <name type="scientific">Mugilogobius chulae</name>
    <name type="common">yellowstripe goby</name>
    <dbReference type="NCBI Taxonomy" id="88201"/>
    <lineage>
        <taxon>Eukaryota</taxon>
        <taxon>Metazoa</taxon>
        <taxon>Chordata</taxon>
        <taxon>Craniata</taxon>
        <taxon>Vertebrata</taxon>
        <taxon>Euteleostomi</taxon>
        <taxon>Actinopterygii</taxon>
        <taxon>Neopterygii</taxon>
        <taxon>Teleostei</taxon>
        <taxon>Neoteleostei</taxon>
        <taxon>Acanthomorphata</taxon>
        <taxon>Gobiaria</taxon>
        <taxon>Gobiiformes</taxon>
        <taxon>Gobioidei</taxon>
        <taxon>Gobiidae</taxon>
        <taxon>Gobionellinae</taxon>
        <taxon>Mugilogobius</taxon>
    </lineage>
</organism>
<reference evidence="2" key="1">
    <citation type="submission" date="2024-04" db="EMBL/GenBank/DDBJ databases">
        <title>Salinicola lusitanus LLJ914,a marine bacterium isolated from the Okinawa Trough.</title>
        <authorList>
            <person name="Li J."/>
        </authorList>
    </citation>
    <scope>NUCLEOTIDE SEQUENCE [LARGE SCALE GENOMIC DNA]</scope>
</reference>
<gene>
    <name evidence="1" type="ORF">WMY93_029818</name>
</gene>
<sequence length="187" mass="20838">MSYVDDLVLLDESYLDLQKSTNILSIFLDSFGLIANPAKCHSFVLKAERGRVFHNPCPPLILQGDEIQLNEHEDEVTSEMAKGLKLDGVMRSLGSSRVWLRLGSPLGVGIYSCPESENKNLPLCYSKGEWPPPEMSLMLQRLRVSGAFNKCLSHTQKEQRSDTMSSAGSYSERPNLWVGCAVRSLNC</sequence>
<comment type="caution">
    <text evidence="1">The sequence shown here is derived from an EMBL/GenBank/DDBJ whole genome shotgun (WGS) entry which is preliminary data.</text>
</comment>
<evidence type="ECO:0000313" key="2">
    <source>
        <dbReference type="Proteomes" id="UP001460270"/>
    </source>
</evidence>
<evidence type="ECO:0000313" key="1">
    <source>
        <dbReference type="EMBL" id="KAK7881409.1"/>
    </source>
</evidence>
<accession>A0AAW0MQ38</accession>
<protein>
    <recommendedName>
        <fullName evidence="3">Reverse transcriptase domain-containing protein</fullName>
    </recommendedName>
</protein>